<dbReference type="Pfam" id="PF00005">
    <property type="entry name" value="ABC_tran"/>
    <property type="match status" value="1"/>
</dbReference>
<dbReference type="PANTHER" id="PTHR24220:SF685">
    <property type="entry name" value="ABC TRANSPORTER RELATED"/>
    <property type="match status" value="1"/>
</dbReference>
<dbReference type="InterPro" id="IPR017911">
    <property type="entry name" value="MacB-like_ATP-bd"/>
</dbReference>
<keyword evidence="3 5" id="KW-0067">ATP-binding</keyword>
<keyword evidence="6" id="KW-1185">Reference proteome</keyword>
<dbReference type="Gene3D" id="3.40.50.300">
    <property type="entry name" value="P-loop containing nucleotide triphosphate hydrolases"/>
    <property type="match status" value="1"/>
</dbReference>
<evidence type="ECO:0000313" key="6">
    <source>
        <dbReference type="Proteomes" id="UP000442535"/>
    </source>
</evidence>
<dbReference type="EMBL" id="VUMY01000009">
    <property type="protein sequence ID" value="MST49765.1"/>
    <property type="molecule type" value="Genomic_DNA"/>
</dbReference>
<dbReference type="AlphaFoldDB" id="A0A7K0K3Z5"/>
<proteinExistence type="predicted"/>
<dbReference type="SMART" id="SM00382">
    <property type="entry name" value="AAA"/>
    <property type="match status" value="1"/>
</dbReference>
<accession>A0A7K0K3Z5</accession>
<dbReference type="GO" id="GO:0016887">
    <property type="term" value="F:ATP hydrolysis activity"/>
    <property type="evidence" value="ECO:0007669"/>
    <property type="project" value="InterPro"/>
</dbReference>
<evidence type="ECO:0000313" key="5">
    <source>
        <dbReference type="EMBL" id="MST49765.1"/>
    </source>
</evidence>
<evidence type="ECO:0000259" key="4">
    <source>
        <dbReference type="PROSITE" id="PS50893"/>
    </source>
</evidence>
<dbReference type="SUPFAM" id="SSF52540">
    <property type="entry name" value="P-loop containing nucleoside triphosphate hydrolases"/>
    <property type="match status" value="1"/>
</dbReference>
<keyword evidence="2" id="KW-0547">Nucleotide-binding</keyword>
<dbReference type="InterPro" id="IPR015854">
    <property type="entry name" value="ABC_transpr_LolD-like"/>
</dbReference>
<protein>
    <submittedName>
        <fullName evidence="5">ABC transporter ATP-binding protein</fullName>
    </submittedName>
</protein>
<dbReference type="PANTHER" id="PTHR24220">
    <property type="entry name" value="IMPORT ATP-BINDING PROTEIN"/>
    <property type="match status" value="1"/>
</dbReference>
<dbReference type="FunFam" id="3.40.50.300:FF:000032">
    <property type="entry name" value="Export ABC transporter ATP-binding protein"/>
    <property type="match status" value="1"/>
</dbReference>
<dbReference type="InterPro" id="IPR017871">
    <property type="entry name" value="ABC_transporter-like_CS"/>
</dbReference>
<dbReference type="RefSeq" id="WP_154544890.1">
    <property type="nucleotide sequence ID" value="NZ_JAQYQY010000041.1"/>
</dbReference>
<dbReference type="InterPro" id="IPR003439">
    <property type="entry name" value="ABC_transporter-like_ATP-bd"/>
</dbReference>
<keyword evidence="1" id="KW-0813">Transport</keyword>
<gene>
    <name evidence="5" type="ORF">FYJ63_05880</name>
</gene>
<comment type="caution">
    <text evidence="5">The sequence shown here is derived from an EMBL/GenBank/DDBJ whole genome shotgun (WGS) entry which is preliminary data.</text>
</comment>
<dbReference type="Proteomes" id="UP000442535">
    <property type="component" value="Unassembled WGS sequence"/>
</dbReference>
<sequence length="249" mass="26574">METPPVLILENVSKIYGSGVNAVHALDNVSLTVNPGEFIAIMGPSGCGKSTLLNLAGALDLPTKGTVIIGGTNLGGMNRNKRADLRRVFLGFVFQDYNLLPGIDVSTNVSLPLELGGMRPGVARREALKALEDLGVADLEGRYPTELSGGQAQRVAIARAVVGERQFLLADEPTGALDSTTGEATIRALRARADRGTAVLMVTHESRFAAWADRTVFLRDGRIIDGVASTFYDLDRLESEEIAASENHE</sequence>
<dbReference type="CDD" id="cd03255">
    <property type="entry name" value="ABC_MJ0796_LolCDE_FtsE"/>
    <property type="match status" value="1"/>
</dbReference>
<dbReference type="GO" id="GO:0005524">
    <property type="term" value="F:ATP binding"/>
    <property type="evidence" value="ECO:0007669"/>
    <property type="project" value="UniProtKB-KW"/>
</dbReference>
<evidence type="ECO:0000256" key="1">
    <source>
        <dbReference type="ARBA" id="ARBA00022448"/>
    </source>
</evidence>
<evidence type="ECO:0000256" key="3">
    <source>
        <dbReference type="ARBA" id="ARBA00022840"/>
    </source>
</evidence>
<dbReference type="GO" id="GO:0022857">
    <property type="term" value="F:transmembrane transporter activity"/>
    <property type="evidence" value="ECO:0007669"/>
    <property type="project" value="TreeGrafter"/>
</dbReference>
<dbReference type="InterPro" id="IPR027417">
    <property type="entry name" value="P-loop_NTPase"/>
</dbReference>
<evidence type="ECO:0000256" key="2">
    <source>
        <dbReference type="ARBA" id="ARBA00022741"/>
    </source>
</evidence>
<dbReference type="GO" id="GO:0098796">
    <property type="term" value="C:membrane protein complex"/>
    <property type="evidence" value="ECO:0007669"/>
    <property type="project" value="UniProtKB-ARBA"/>
</dbReference>
<dbReference type="PROSITE" id="PS00211">
    <property type="entry name" value="ABC_TRANSPORTER_1"/>
    <property type="match status" value="1"/>
</dbReference>
<name>A0A7K0K3Z5_9ACTO</name>
<reference evidence="5 6" key="1">
    <citation type="submission" date="2019-08" db="EMBL/GenBank/DDBJ databases">
        <title>In-depth cultivation of the pig gut microbiome towards novel bacterial diversity and tailored functional studies.</title>
        <authorList>
            <person name="Wylensek D."/>
            <person name="Hitch T.C.A."/>
            <person name="Clavel T."/>
        </authorList>
    </citation>
    <scope>NUCLEOTIDE SEQUENCE [LARGE SCALE GENOMIC DNA]</scope>
    <source>
        <strain evidence="5 6">RF-GAM-744-WT-7</strain>
    </source>
</reference>
<feature type="domain" description="ABC transporter" evidence="4">
    <location>
        <begin position="7"/>
        <end position="245"/>
    </location>
</feature>
<dbReference type="InterPro" id="IPR003593">
    <property type="entry name" value="AAA+_ATPase"/>
</dbReference>
<dbReference type="GO" id="GO:0005886">
    <property type="term" value="C:plasma membrane"/>
    <property type="evidence" value="ECO:0007669"/>
    <property type="project" value="TreeGrafter"/>
</dbReference>
<dbReference type="PROSITE" id="PS50893">
    <property type="entry name" value="ABC_TRANSPORTER_2"/>
    <property type="match status" value="1"/>
</dbReference>
<organism evidence="5 6">
    <name type="scientific">Mobiluncus porci</name>
    <dbReference type="NCBI Taxonomy" id="2652278"/>
    <lineage>
        <taxon>Bacteria</taxon>
        <taxon>Bacillati</taxon>
        <taxon>Actinomycetota</taxon>
        <taxon>Actinomycetes</taxon>
        <taxon>Actinomycetales</taxon>
        <taxon>Actinomycetaceae</taxon>
        <taxon>Mobiluncus</taxon>
    </lineage>
</organism>